<feature type="compositionally biased region" description="Acidic residues" evidence="1">
    <location>
        <begin position="95"/>
        <end position="110"/>
    </location>
</feature>
<dbReference type="RefSeq" id="WP_245967587.1">
    <property type="nucleotide sequence ID" value="NZ_BEVZ01000004.1"/>
</dbReference>
<evidence type="ECO:0000313" key="2">
    <source>
        <dbReference type="EMBL" id="MEU3554107.1"/>
    </source>
</evidence>
<reference evidence="2 3" key="1">
    <citation type="submission" date="2024-06" db="EMBL/GenBank/DDBJ databases">
        <title>The Natural Products Discovery Center: Release of the First 8490 Sequenced Strains for Exploring Actinobacteria Biosynthetic Diversity.</title>
        <authorList>
            <person name="Kalkreuter E."/>
            <person name="Kautsar S.A."/>
            <person name="Yang D."/>
            <person name="Bader C.D."/>
            <person name="Teijaro C.N."/>
            <person name="Fluegel L."/>
            <person name="Davis C.M."/>
            <person name="Simpson J.R."/>
            <person name="Lauterbach L."/>
            <person name="Steele A.D."/>
            <person name="Gui C."/>
            <person name="Meng S."/>
            <person name="Li G."/>
            <person name="Viehrig K."/>
            <person name="Ye F."/>
            <person name="Su P."/>
            <person name="Kiefer A.F."/>
            <person name="Nichols A."/>
            <person name="Cepeda A.J."/>
            <person name="Yan W."/>
            <person name="Fan B."/>
            <person name="Jiang Y."/>
            <person name="Adhikari A."/>
            <person name="Zheng C.-J."/>
            <person name="Schuster L."/>
            <person name="Cowan T.M."/>
            <person name="Smanski M.J."/>
            <person name="Chevrette M.G."/>
            <person name="De Carvalho L.P.S."/>
            <person name="Shen B."/>
        </authorList>
    </citation>
    <scope>NUCLEOTIDE SEQUENCE [LARGE SCALE GENOMIC DNA]</scope>
    <source>
        <strain evidence="2 3">NPDC038104</strain>
    </source>
</reference>
<evidence type="ECO:0000313" key="3">
    <source>
        <dbReference type="Proteomes" id="UP001550850"/>
    </source>
</evidence>
<protein>
    <submittedName>
        <fullName evidence="2">Uncharacterized protein</fullName>
    </submittedName>
</protein>
<comment type="caution">
    <text evidence="2">The sequence shown here is derived from an EMBL/GenBank/DDBJ whole genome shotgun (WGS) entry which is preliminary data.</text>
</comment>
<dbReference type="EMBL" id="JBEZUR010000008">
    <property type="protein sequence ID" value="MEU3554107.1"/>
    <property type="molecule type" value="Genomic_DNA"/>
</dbReference>
<evidence type="ECO:0000256" key="1">
    <source>
        <dbReference type="SAM" id="MobiDB-lite"/>
    </source>
</evidence>
<name>A0ABV2YEF0_9ACTN</name>
<organism evidence="2 3">
    <name type="scientific">Streptomyces fragilis</name>
    <dbReference type="NCBI Taxonomy" id="67301"/>
    <lineage>
        <taxon>Bacteria</taxon>
        <taxon>Bacillati</taxon>
        <taxon>Actinomycetota</taxon>
        <taxon>Actinomycetes</taxon>
        <taxon>Kitasatosporales</taxon>
        <taxon>Streptomycetaceae</taxon>
        <taxon>Streptomyces</taxon>
    </lineage>
</organism>
<dbReference type="Proteomes" id="UP001550850">
    <property type="component" value="Unassembled WGS sequence"/>
</dbReference>
<sequence length="131" mass="13913">MNATENSRFVRLDVQLIVEVDDPRALRRTAQDRIAADGTLPDGERDRIGSVVTHDTAEALAYLVDPFDLVAALPGIELTQTSWSAEHVDGNPDSLDGDLYGDDGDHEEDFPGDRAGGPAGGGDVTVRIGIG</sequence>
<feature type="compositionally biased region" description="Gly residues" evidence="1">
    <location>
        <begin position="114"/>
        <end position="123"/>
    </location>
</feature>
<feature type="region of interest" description="Disordered" evidence="1">
    <location>
        <begin position="81"/>
        <end position="131"/>
    </location>
</feature>
<proteinExistence type="predicted"/>
<accession>A0ABV2YEF0</accession>
<gene>
    <name evidence="2" type="ORF">AB0E65_07790</name>
</gene>
<keyword evidence="3" id="KW-1185">Reference proteome</keyword>